<keyword evidence="2 5" id="KW-0853">WD repeat</keyword>
<feature type="compositionally biased region" description="Polar residues" evidence="6">
    <location>
        <begin position="1050"/>
        <end position="1064"/>
    </location>
</feature>
<protein>
    <submittedName>
        <fullName evidence="10">Uncharacterized protein</fullName>
    </submittedName>
</protein>
<dbReference type="PANTHER" id="PTHR19932">
    <property type="entry name" value="WD REPEAT AND HMG-BOX DNA BINDING PROTEIN"/>
    <property type="match status" value="1"/>
</dbReference>
<evidence type="ECO:0000259" key="7">
    <source>
        <dbReference type="Pfam" id="PF12341"/>
    </source>
</evidence>
<dbReference type="GO" id="GO:0043596">
    <property type="term" value="C:nuclear replication fork"/>
    <property type="evidence" value="ECO:0007669"/>
    <property type="project" value="TreeGrafter"/>
</dbReference>
<feature type="compositionally biased region" description="Acidic residues" evidence="6">
    <location>
        <begin position="1128"/>
        <end position="1139"/>
    </location>
</feature>
<dbReference type="InterPro" id="IPR015943">
    <property type="entry name" value="WD40/YVTN_repeat-like_dom_sf"/>
</dbReference>
<dbReference type="InterPro" id="IPR001680">
    <property type="entry name" value="WD40_rpt"/>
</dbReference>
<evidence type="ECO:0000313" key="11">
    <source>
        <dbReference type="Proteomes" id="UP000054166"/>
    </source>
</evidence>
<evidence type="ECO:0000259" key="8">
    <source>
        <dbReference type="Pfam" id="PF20946"/>
    </source>
</evidence>
<sequence>MTTALTNSAHEPGYTTLTFSPDGKWAYTGGSDTLVRIWRTDEGADQEPDISSDATDGITSLSASKGTWLSGGEDGDVRSYNAGDSNMEGMVTSAIGVPIRCVALDPKGKRVAVTSDELSVKLVDIEDNTKIVILNGHTRGVRQVTWHPSGSLLATSGSDGKIIIWDVSEDQPKQEKIIEGVIPPVSDNESPEFMHDCCALWHPSGQYFFVATRTHEIVTISRPSFTYAPSSGTKYVDPAHPSTGPITALAISPNGLYLASASDGQRGEVWVWSVEKKRVLWRYTSASAATITHLAFSPTQNLLAWTDNTGVLTRWPSPIPSTAPDPVKTPSVSTTTIQGKRRSTPDLFGNDEDPKAKDDNTDVQDDFGMMDDDWIIDDIGGGMLDDPPERERAGKSGKDGFVKEMVSITKAQPAFQPGSTPMDKKKRYLAFNMVGAIEVTDQDTHHIVNVVFHDQSSRKGYHFTDHFKYDLASLGERGILFACPPENDHLAQVLYKPYTSWSSASSQHEWTYPLKRGSKVIGLAVGGSKKSTGDEDDSGNLVIATSENDLTFLSGNKLEKYVMGLDGEFVSMVAGEDWVFYVHRPGATTIDGSQNLMGTLVTFDYYCARQRIALPIAKGQTLKWIGITEEGAPAVYDSAGLLHIMANFGKPGMGTWARVLDTNALDRQQGDAFKQESYWPIGASQDVFSCIIVKGTATYPGFPRPFPSELPMRITFRGDRGDDPKKPTDTVYEEQIAREIIRLEFDRDKLGEELTTPDISRREMEQDKKLIKLINTACKDDKASRVIELVKMLNHEQSFDGAIKIAQFHRLMGLKEKIERLKADRQGEDRLEKARDRRREMAAQLAPRPALRSYIVSQQARPDPDRPRLLEDFRPPPAIHRPGLAPAIPVIENTRYSTANLPSRTPSAGSSTTPESKRKREEESDSASKRRALESESMGPPPPKAKSNPFAKKPGQEINRNPFARKADANKTIQKSESFFDKVDAAETDKGKRPLNSKPKEKERKEPTRQSTLFGLPLGPPMEKPEKRGRKKKVTEDSSQSETPEGGSKTGTPTPESAPLSSVPASDVTMVEAEAPSEATLVETQQLEEAYETQVDSQDVQDVMNEDGQDTQPLEEAQVESENLQNDMNEDTQPLEEAYETQVESENVQNDMNEETEEPIEWPPSPQPMSSELPEVEVAA</sequence>
<evidence type="ECO:0000256" key="4">
    <source>
        <dbReference type="ARBA" id="ARBA00023242"/>
    </source>
</evidence>
<accession>A0A0C3FG32</accession>
<dbReference type="InterPro" id="IPR048591">
    <property type="entry name" value="WDHD1/CFT4_hel"/>
</dbReference>
<evidence type="ECO:0000313" key="10">
    <source>
        <dbReference type="EMBL" id="KIM78941.1"/>
    </source>
</evidence>
<dbReference type="HOGENOM" id="CLU_004219_1_0_1"/>
<dbReference type="PROSITE" id="PS50294">
    <property type="entry name" value="WD_REPEATS_REGION"/>
    <property type="match status" value="2"/>
</dbReference>
<dbReference type="OrthoDB" id="427368at2759"/>
<organism evidence="10 11">
    <name type="scientific">Piloderma croceum (strain F 1598)</name>
    <dbReference type="NCBI Taxonomy" id="765440"/>
    <lineage>
        <taxon>Eukaryota</taxon>
        <taxon>Fungi</taxon>
        <taxon>Dikarya</taxon>
        <taxon>Basidiomycota</taxon>
        <taxon>Agaricomycotina</taxon>
        <taxon>Agaricomycetes</taxon>
        <taxon>Agaricomycetidae</taxon>
        <taxon>Atheliales</taxon>
        <taxon>Atheliaceae</taxon>
        <taxon>Piloderma</taxon>
    </lineage>
</organism>
<evidence type="ECO:0000256" key="1">
    <source>
        <dbReference type="ARBA" id="ARBA00004123"/>
    </source>
</evidence>
<dbReference type="InterPro" id="IPR022100">
    <property type="entry name" value="WDHD1/CFT4_beta-prop_2nd"/>
</dbReference>
<dbReference type="Pfam" id="PF12341">
    <property type="entry name" value="Mcl1_mid"/>
    <property type="match status" value="1"/>
</dbReference>
<dbReference type="PANTHER" id="PTHR19932:SF10">
    <property type="entry name" value="WD REPEAT AND HMG-BOX DNA-BINDING PROTEIN 1"/>
    <property type="match status" value="1"/>
</dbReference>
<dbReference type="PROSITE" id="PS50082">
    <property type="entry name" value="WD_REPEATS_2"/>
    <property type="match status" value="2"/>
</dbReference>
<dbReference type="FunCoup" id="A0A0C3FG32">
    <property type="interactions" value="435"/>
</dbReference>
<feature type="domain" description="WDHD1 first WD40" evidence="9">
    <location>
        <begin position="8"/>
        <end position="312"/>
    </location>
</feature>
<dbReference type="GO" id="GO:0006261">
    <property type="term" value="P:DNA-templated DNA replication"/>
    <property type="evidence" value="ECO:0007669"/>
    <property type="project" value="TreeGrafter"/>
</dbReference>
<dbReference type="InterPro" id="IPR019775">
    <property type="entry name" value="WD40_repeat_CS"/>
</dbReference>
<dbReference type="PROSITE" id="PS00678">
    <property type="entry name" value="WD_REPEATS_1"/>
    <property type="match status" value="1"/>
</dbReference>
<name>A0A0C3FG32_PILCF</name>
<keyword evidence="11" id="KW-1185">Reference proteome</keyword>
<evidence type="ECO:0000256" key="2">
    <source>
        <dbReference type="ARBA" id="ARBA00022574"/>
    </source>
</evidence>
<dbReference type="Pfam" id="PF20946">
    <property type="entry name" value="Ctf4_C"/>
    <property type="match status" value="1"/>
</dbReference>
<dbReference type="GO" id="GO:0006281">
    <property type="term" value="P:DNA repair"/>
    <property type="evidence" value="ECO:0007669"/>
    <property type="project" value="TreeGrafter"/>
</dbReference>
<feature type="compositionally biased region" description="Basic and acidic residues" evidence="6">
    <location>
        <begin position="862"/>
        <end position="874"/>
    </location>
</feature>
<feature type="compositionally biased region" description="Basic and acidic residues" evidence="6">
    <location>
        <begin position="978"/>
        <end position="1008"/>
    </location>
</feature>
<dbReference type="SUPFAM" id="SSF50978">
    <property type="entry name" value="WD40 repeat-like"/>
    <property type="match status" value="1"/>
</dbReference>
<keyword evidence="3" id="KW-0677">Repeat</keyword>
<dbReference type="EMBL" id="KN833013">
    <property type="protein sequence ID" value="KIM78941.1"/>
    <property type="molecule type" value="Genomic_DNA"/>
</dbReference>
<dbReference type="Proteomes" id="UP000054166">
    <property type="component" value="Unassembled WGS sequence"/>
</dbReference>
<dbReference type="InParanoid" id="A0A0C3FG32"/>
<dbReference type="InterPro" id="IPR057646">
    <property type="entry name" value="WD40_WDHD1_1st"/>
</dbReference>
<dbReference type="GO" id="GO:0000278">
    <property type="term" value="P:mitotic cell cycle"/>
    <property type="evidence" value="ECO:0007669"/>
    <property type="project" value="TreeGrafter"/>
</dbReference>
<feature type="compositionally biased region" description="Polar residues" evidence="6">
    <location>
        <begin position="1142"/>
        <end position="1151"/>
    </location>
</feature>
<feature type="region of interest" description="Disordered" evidence="6">
    <location>
        <begin position="316"/>
        <end position="364"/>
    </location>
</feature>
<evidence type="ECO:0000256" key="6">
    <source>
        <dbReference type="SAM" id="MobiDB-lite"/>
    </source>
</evidence>
<evidence type="ECO:0000256" key="3">
    <source>
        <dbReference type="ARBA" id="ARBA00022737"/>
    </source>
</evidence>
<evidence type="ECO:0000259" key="9">
    <source>
        <dbReference type="Pfam" id="PF24817"/>
    </source>
</evidence>
<dbReference type="InterPro" id="IPR036322">
    <property type="entry name" value="WD40_repeat_dom_sf"/>
</dbReference>
<feature type="domain" description="WDHD1/CFT4 helical bundle" evidence="8">
    <location>
        <begin position="732"/>
        <end position="825"/>
    </location>
</feature>
<feature type="compositionally biased region" description="Basic and acidic residues" evidence="6">
    <location>
        <begin position="915"/>
        <end position="934"/>
    </location>
</feature>
<reference evidence="11" key="2">
    <citation type="submission" date="2015-01" db="EMBL/GenBank/DDBJ databases">
        <title>Evolutionary Origins and Diversification of the Mycorrhizal Mutualists.</title>
        <authorList>
            <consortium name="DOE Joint Genome Institute"/>
            <consortium name="Mycorrhizal Genomics Consortium"/>
            <person name="Kohler A."/>
            <person name="Kuo A."/>
            <person name="Nagy L.G."/>
            <person name="Floudas D."/>
            <person name="Copeland A."/>
            <person name="Barry K.W."/>
            <person name="Cichocki N."/>
            <person name="Veneault-Fourrey C."/>
            <person name="LaButti K."/>
            <person name="Lindquist E.A."/>
            <person name="Lipzen A."/>
            <person name="Lundell T."/>
            <person name="Morin E."/>
            <person name="Murat C."/>
            <person name="Riley R."/>
            <person name="Ohm R."/>
            <person name="Sun H."/>
            <person name="Tunlid A."/>
            <person name="Henrissat B."/>
            <person name="Grigoriev I.V."/>
            <person name="Hibbett D.S."/>
            <person name="Martin F."/>
        </authorList>
    </citation>
    <scope>NUCLEOTIDE SEQUENCE [LARGE SCALE GENOMIC DNA]</scope>
    <source>
        <strain evidence="11">F 1598</strain>
    </source>
</reference>
<feature type="repeat" description="WD" evidence="5">
    <location>
        <begin position="134"/>
        <end position="175"/>
    </location>
</feature>
<dbReference type="STRING" id="765440.A0A0C3FG32"/>
<comment type="subcellular location">
    <subcellularLocation>
        <location evidence="1">Nucleus</location>
    </subcellularLocation>
</comment>
<feature type="repeat" description="WD" evidence="5">
    <location>
        <begin position="7"/>
        <end position="48"/>
    </location>
</feature>
<feature type="region of interest" description="Disordered" evidence="6">
    <location>
        <begin position="827"/>
        <end position="886"/>
    </location>
</feature>
<keyword evidence="4" id="KW-0539">Nucleus</keyword>
<feature type="domain" description="WDHD1/CFT4 second beta-propeller" evidence="7">
    <location>
        <begin position="414"/>
        <end position="714"/>
    </location>
</feature>
<feature type="region of interest" description="Disordered" evidence="6">
    <location>
        <begin position="898"/>
        <end position="1180"/>
    </location>
</feature>
<dbReference type="SMART" id="SM00320">
    <property type="entry name" value="WD40"/>
    <property type="match status" value="6"/>
</dbReference>
<dbReference type="Gene3D" id="2.130.10.10">
    <property type="entry name" value="YVTN repeat-like/Quinoprotein amine dehydrogenase"/>
    <property type="match status" value="2"/>
</dbReference>
<proteinExistence type="predicted"/>
<evidence type="ECO:0000256" key="5">
    <source>
        <dbReference type="PROSITE-ProRule" id="PRU00221"/>
    </source>
</evidence>
<feature type="compositionally biased region" description="Polar residues" evidence="6">
    <location>
        <begin position="898"/>
        <end position="914"/>
    </location>
</feature>
<feature type="compositionally biased region" description="Basic and acidic residues" evidence="6">
    <location>
        <begin position="827"/>
        <end position="841"/>
    </location>
</feature>
<dbReference type="AlphaFoldDB" id="A0A0C3FG32"/>
<gene>
    <name evidence="10" type="ORF">PILCRDRAFT_824064</name>
</gene>
<dbReference type="Pfam" id="PF24817">
    <property type="entry name" value="WD40_WDHD1_1st"/>
    <property type="match status" value="1"/>
</dbReference>
<dbReference type="GO" id="GO:0003682">
    <property type="term" value="F:chromatin binding"/>
    <property type="evidence" value="ECO:0007669"/>
    <property type="project" value="TreeGrafter"/>
</dbReference>
<reference evidence="10 11" key="1">
    <citation type="submission" date="2014-04" db="EMBL/GenBank/DDBJ databases">
        <authorList>
            <consortium name="DOE Joint Genome Institute"/>
            <person name="Kuo A."/>
            <person name="Tarkka M."/>
            <person name="Buscot F."/>
            <person name="Kohler A."/>
            <person name="Nagy L.G."/>
            <person name="Floudas D."/>
            <person name="Copeland A."/>
            <person name="Barry K.W."/>
            <person name="Cichocki N."/>
            <person name="Veneault-Fourrey C."/>
            <person name="LaButti K."/>
            <person name="Lindquist E.A."/>
            <person name="Lipzen A."/>
            <person name="Lundell T."/>
            <person name="Morin E."/>
            <person name="Murat C."/>
            <person name="Sun H."/>
            <person name="Tunlid A."/>
            <person name="Henrissat B."/>
            <person name="Grigoriev I.V."/>
            <person name="Hibbett D.S."/>
            <person name="Martin F."/>
            <person name="Nordberg H.P."/>
            <person name="Cantor M.N."/>
            <person name="Hua S.X."/>
        </authorList>
    </citation>
    <scope>NUCLEOTIDE SEQUENCE [LARGE SCALE GENOMIC DNA]</scope>
    <source>
        <strain evidence="10 11">F 1598</strain>
    </source>
</reference>